<reference evidence="1" key="1">
    <citation type="submission" date="2020-01" db="EMBL/GenBank/DDBJ databases">
        <title>Patterns of diversity and host range of bacteriophage communities associated with bean-nodulatin bacteria.</title>
        <authorList>
            <person name="Vann Cauwenberghe J."/>
            <person name="Santamaria R.I."/>
            <person name="Bustos P."/>
            <person name="Juarez S."/>
            <person name="Gonzalez V."/>
        </authorList>
    </citation>
    <scope>NUCLEOTIDE SEQUENCE</scope>
</reference>
<evidence type="ECO:0000313" key="2">
    <source>
        <dbReference type="Proteomes" id="UP000605518"/>
    </source>
</evidence>
<dbReference type="EMBL" id="MN988486">
    <property type="protein sequence ID" value="QIG68078.1"/>
    <property type="molecule type" value="Genomic_DNA"/>
</dbReference>
<accession>A0A7S5UUG1</accession>
<evidence type="ECO:0000313" key="1">
    <source>
        <dbReference type="EMBL" id="QIG68078.1"/>
    </source>
</evidence>
<gene>
    <name evidence="1" type="ORF">EVB55_143</name>
</gene>
<organism evidence="1 2">
    <name type="scientific">Rhizobium phage RHph_Y68</name>
    <dbReference type="NCBI Taxonomy" id="2509787"/>
    <lineage>
        <taxon>Viruses</taxon>
        <taxon>Duplodnaviria</taxon>
        <taxon>Heunggongvirae</taxon>
        <taxon>Uroviricota</taxon>
        <taxon>Caudoviricetes</taxon>
        <taxon>Pootjesviridae</taxon>
        <taxon>Staniewskivirinae</taxon>
        <taxon>Trinifflemingvirus</taxon>
        <taxon>Trinifflemingvirus Y68</taxon>
    </lineage>
</organism>
<proteinExistence type="predicted"/>
<keyword evidence="2" id="KW-1185">Reference proteome</keyword>
<dbReference type="Proteomes" id="UP000605518">
    <property type="component" value="Segment"/>
</dbReference>
<sequence>MSFFSFESKTLDQKIDEVKDLIKTRKEYLSILETIKSQNCIKDLLNAYEKKDVVKLLSHPYGKAFLERIFESDEIFFSWDDDGFDIRLVPTCTDFMEYKFDEGTKHHVWTLYRYAKQFSSSIGNNCREYFAETDDALVRFCNLKGEPRTADDIMLEIVKMHTEFPYAKFPKEKRS</sequence>
<name>A0A7S5UUG1_9CAUD</name>
<protein>
    <submittedName>
        <fullName evidence="1">Uncharacterized protein</fullName>
    </submittedName>
</protein>